<reference evidence="3" key="1">
    <citation type="journal article" date="2019" name="Int. J. Syst. Evol. Microbiol.">
        <title>The Global Catalogue of Microorganisms (GCM) 10K type strain sequencing project: providing services to taxonomists for standard genome sequencing and annotation.</title>
        <authorList>
            <consortium name="The Broad Institute Genomics Platform"/>
            <consortium name="The Broad Institute Genome Sequencing Center for Infectious Disease"/>
            <person name="Wu L."/>
            <person name="Ma J."/>
        </authorList>
    </citation>
    <scope>NUCLEOTIDE SEQUENCE [LARGE SCALE GENOMIC DNA]</scope>
    <source>
        <strain evidence="3">CCUG 36916</strain>
    </source>
</reference>
<keyword evidence="3" id="KW-1185">Reference proteome</keyword>
<proteinExistence type="predicted"/>
<dbReference type="EMBL" id="JBHSTT010000007">
    <property type="protein sequence ID" value="MFC6388258.1"/>
    <property type="molecule type" value="Genomic_DNA"/>
</dbReference>
<protein>
    <submittedName>
        <fullName evidence="2">Uncharacterized protein</fullName>
    </submittedName>
</protein>
<dbReference type="RefSeq" id="WP_192281865.1">
    <property type="nucleotide sequence ID" value="NZ_JBHSTT010000007.1"/>
</dbReference>
<gene>
    <name evidence="2" type="ORF">ACFQDP_02625</name>
</gene>
<accession>A0ABW1WJ83</accession>
<evidence type="ECO:0000256" key="1">
    <source>
        <dbReference type="SAM" id="Phobius"/>
    </source>
</evidence>
<sequence>MIVIRHIAAECRADRVFALMVLGLGSWLALSLALLALSVLDLLPAS</sequence>
<keyword evidence="1" id="KW-0472">Membrane</keyword>
<dbReference type="Proteomes" id="UP001596237">
    <property type="component" value="Unassembled WGS sequence"/>
</dbReference>
<keyword evidence="1" id="KW-1133">Transmembrane helix</keyword>
<evidence type="ECO:0000313" key="2">
    <source>
        <dbReference type="EMBL" id="MFC6388258.1"/>
    </source>
</evidence>
<comment type="caution">
    <text evidence="2">The sequence shown here is derived from an EMBL/GenBank/DDBJ whole genome shotgun (WGS) entry which is preliminary data.</text>
</comment>
<evidence type="ECO:0000313" key="3">
    <source>
        <dbReference type="Proteomes" id="UP001596237"/>
    </source>
</evidence>
<keyword evidence="1" id="KW-0812">Transmembrane</keyword>
<name>A0ABW1WJ83_9HYPH</name>
<organism evidence="2 3">
    <name type="scientific">Methylorubrum zatmanii</name>
    <dbReference type="NCBI Taxonomy" id="29429"/>
    <lineage>
        <taxon>Bacteria</taxon>
        <taxon>Pseudomonadati</taxon>
        <taxon>Pseudomonadota</taxon>
        <taxon>Alphaproteobacteria</taxon>
        <taxon>Hyphomicrobiales</taxon>
        <taxon>Methylobacteriaceae</taxon>
        <taxon>Methylorubrum</taxon>
    </lineage>
</organism>
<feature type="transmembrane region" description="Helical" evidence="1">
    <location>
        <begin position="16"/>
        <end position="40"/>
    </location>
</feature>